<organism evidence="2">
    <name type="scientific">uncultured Caudovirales phage</name>
    <dbReference type="NCBI Taxonomy" id="2100421"/>
    <lineage>
        <taxon>Viruses</taxon>
        <taxon>Duplodnaviria</taxon>
        <taxon>Heunggongvirae</taxon>
        <taxon>Uroviricota</taxon>
        <taxon>Caudoviricetes</taxon>
        <taxon>Peduoviridae</taxon>
        <taxon>Maltschvirus</taxon>
        <taxon>Maltschvirus maltsch</taxon>
    </lineage>
</organism>
<gene>
    <name evidence="2" type="ORF">UFOVP641_29</name>
</gene>
<evidence type="ECO:0000259" key="1">
    <source>
        <dbReference type="PROSITE" id="PS51186"/>
    </source>
</evidence>
<name>A0A6J5N412_9CAUD</name>
<accession>A0A6J5N412</accession>
<dbReference type="InterPro" id="IPR016181">
    <property type="entry name" value="Acyl_CoA_acyltransferase"/>
</dbReference>
<dbReference type="PROSITE" id="PS51186">
    <property type="entry name" value="GNAT"/>
    <property type="match status" value="1"/>
</dbReference>
<dbReference type="InterPro" id="IPR000182">
    <property type="entry name" value="GNAT_dom"/>
</dbReference>
<reference evidence="2" key="1">
    <citation type="submission" date="2020-04" db="EMBL/GenBank/DDBJ databases">
        <authorList>
            <person name="Chiriac C."/>
            <person name="Salcher M."/>
            <person name="Ghai R."/>
            <person name="Kavagutti S V."/>
        </authorList>
    </citation>
    <scope>NUCLEOTIDE SEQUENCE</scope>
</reference>
<dbReference type="Pfam" id="PF00583">
    <property type="entry name" value="Acetyltransf_1"/>
    <property type="match status" value="1"/>
</dbReference>
<evidence type="ECO:0000313" key="2">
    <source>
        <dbReference type="EMBL" id="CAB4153824.1"/>
    </source>
</evidence>
<feature type="domain" description="N-acetyltransferase" evidence="1">
    <location>
        <begin position="1"/>
        <end position="155"/>
    </location>
</feature>
<dbReference type="Gene3D" id="3.40.630.30">
    <property type="match status" value="1"/>
</dbReference>
<dbReference type="GO" id="GO:0016747">
    <property type="term" value="F:acyltransferase activity, transferring groups other than amino-acyl groups"/>
    <property type="evidence" value="ECO:0007669"/>
    <property type="project" value="InterPro"/>
</dbReference>
<dbReference type="EMBL" id="LR796604">
    <property type="protein sequence ID" value="CAB4153824.1"/>
    <property type="molecule type" value="Genomic_DNA"/>
</dbReference>
<protein>
    <submittedName>
        <fullName evidence="2">NAT_SF domain containing protein</fullName>
    </submittedName>
</protein>
<sequence>MIVRTMQPYEFDATMILFNYYRDEAIDSLPIIAEQYDENSMIETIRTYSIKNEYCWFNAYEGQRPVGFIAGYLTQCPWNKQLITANIGFVFLLESHRNMDNFKQLYRSFEEWAKTCHASEITAGDIGINVDRSRRVYEHLGFTPILMMTKELNNE</sequence>
<proteinExistence type="predicted"/>
<dbReference type="SUPFAM" id="SSF55729">
    <property type="entry name" value="Acyl-CoA N-acyltransferases (Nat)"/>
    <property type="match status" value="1"/>
</dbReference>
<dbReference type="CDD" id="cd04301">
    <property type="entry name" value="NAT_SF"/>
    <property type="match status" value="1"/>
</dbReference>